<comment type="caution">
    <text evidence="1">The sequence shown here is derived from an EMBL/GenBank/DDBJ whole genome shotgun (WGS) entry which is preliminary data.</text>
</comment>
<reference evidence="1" key="1">
    <citation type="submission" date="2007-06" db="EMBL/GenBank/DDBJ databases">
        <authorList>
            <person name="Fulton L."/>
            <person name="Clifton S."/>
            <person name="Fulton B."/>
            <person name="Xu J."/>
            <person name="Minx P."/>
            <person name="Pepin K.H."/>
            <person name="Johnson M."/>
            <person name="Thiruvilangam P."/>
            <person name="Bhonagiri V."/>
            <person name="Nash W.E."/>
            <person name="Mardis E.R."/>
            <person name="Wilson R.K."/>
        </authorList>
    </citation>
    <scope>NUCLEOTIDE SEQUENCE [LARGE SCALE GENOMIC DNA]</scope>
    <source>
        <strain evidence="1">ATCC 8492</strain>
    </source>
</reference>
<protein>
    <submittedName>
        <fullName evidence="1">Uncharacterized protein</fullName>
    </submittedName>
</protein>
<keyword evidence="2" id="KW-1185">Reference proteome</keyword>
<name>A0ABC9NB27_BACUC</name>
<accession>A0ABC9NB27</accession>
<dbReference type="Proteomes" id="UP000004110">
    <property type="component" value="Unassembled WGS sequence"/>
</dbReference>
<proteinExistence type="predicted"/>
<dbReference type="AlphaFoldDB" id="A0ABC9NB27"/>
<evidence type="ECO:0000313" key="1">
    <source>
        <dbReference type="EMBL" id="EDO53875.1"/>
    </source>
</evidence>
<sequence>MIMKIKDVFQRKWITDSITKRRYPFQIPSMTGRLHIYPNFRKRMKSEIAMHFLVSLLSLHCVLVKRRCQRSTLLHNFPLPHEAT</sequence>
<organism evidence="1 2">
    <name type="scientific">Bacteroides uniformis (strain ATCC 8492 / DSM 6597 / CCUG 4942 / CIP 103695 / JCM 5828 / KCTC 5204 / NCTC 13054 / VPI 0061)</name>
    <dbReference type="NCBI Taxonomy" id="411479"/>
    <lineage>
        <taxon>Bacteria</taxon>
        <taxon>Pseudomonadati</taxon>
        <taxon>Bacteroidota</taxon>
        <taxon>Bacteroidia</taxon>
        <taxon>Bacteroidales</taxon>
        <taxon>Bacteroidaceae</taxon>
        <taxon>Bacteroides</taxon>
    </lineage>
</organism>
<gene>
    <name evidence="1" type="ORF">BACUNI_02496</name>
</gene>
<dbReference type="EMBL" id="AAYH02000044">
    <property type="protein sequence ID" value="EDO53875.1"/>
    <property type="molecule type" value="Genomic_DNA"/>
</dbReference>
<reference evidence="1" key="2">
    <citation type="submission" date="2013-11" db="EMBL/GenBank/DDBJ databases">
        <title>Draft genome sequence of Bacteroides uniformis (ATCC 8492).</title>
        <authorList>
            <person name="Sudarsanam P."/>
            <person name="Ley R."/>
            <person name="Guruge J."/>
            <person name="Turnbaugh P.J."/>
            <person name="Mahowald M."/>
            <person name="Liep D."/>
            <person name="Gordon J."/>
        </authorList>
    </citation>
    <scope>NUCLEOTIDE SEQUENCE</scope>
    <source>
        <strain evidence="1">ATCC 8492</strain>
    </source>
</reference>
<evidence type="ECO:0000313" key="2">
    <source>
        <dbReference type="Proteomes" id="UP000004110"/>
    </source>
</evidence>